<feature type="region of interest" description="Disordered" evidence="2">
    <location>
        <begin position="194"/>
        <end position="234"/>
    </location>
</feature>
<dbReference type="InterPro" id="IPR007607">
    <property type="entry name" value="BacA/B"/>
</dbReference>
<dbReference type="PANTHER" id="PTHR35024:SF4">
    <property type="entry name" value="POLYMER-FORMING CYTOSKELETAL PROTEIN"/>
    <property type="match status" value="1"/>
</dbReference>
<name>A0A418WIB7_9PROT</name>
<proteinExistence type="inferred from homology"/>
<comment type="caution">
    <text evidence="3">The sequence shown here is derived from an EMBL/GenBank/DDBJ whole genome shotgun (WGS) entry which is preliminary data.</text>
</comment>
<organism evidence="3 4">
    <name type="scientific">Oleomonas cavernae</name>
    <dbReference type="NCBI Taxonomy" id="2320859"/>
    <lineage>
        <taxon>Bacteria</taxon>
        <taxon>Pseudomonadati</taxon>
        <taxon>Pseudomonadota</taxon>
        <taxon>Alphaproteobacteria</taxon>
        <taxon>Acetobacterales</taxon>
        <taxon>Acetobacteraceae</taxon>
        <taxon>Oleomonas</taxon>
    </lineage>
</organism>
<evidence type="ECO:0000313" key="3">
    <source>
        <dbReference type="EMBL" id="RJF89692.1"/>
    </source>
</evidence>
<feature type="compositionally biased region" description="Low complexity" evidence="2">
    <location>
        <begin position="67"/>
        <end position="77"/>
    </location>
</feature>
<dbReference type="Pfam" id="PF04519">
    <property type="entry name" value="Bactofilin"/>
    <property type="match status" value="1"/>
</dbReference>
<gene>
    <name evidence="3" type="ORF">D3874_24225</name>
</gene>
<comment type="similarity">
    <text evidence="1">Belongs to the bactofilin family.</text>
</comment>
<dbReference type="AlphaFoldDB" id="A0A418WIB7"/>
<dbReference type="PANTHER" id="PTHR35024">
    <property type="entry name" value="HYPOTHETICAL CYTOSOLIC PROTEIN"/>
    <property type="match status" value="1"/>
</dbReference>
<feature type="compositionally biased region" description="Polar residues" evidence="2">
    <location>
        <begin position="35"/>
        <end position="52"/>
    </location>
</feature>
<accession>A0A418WIB7</accession>
<evidence type="ECO:0000256" key="2">
    <source>
        <dbReference type="SAM" id="MobiDB-lite"/>
    </source>
</evidence>
<sequence length="234" mass="24247">MFGKRNGPPDQPTPTPVQPSRPATTFAPPTARPLNPTQQGTPAMAENESTSFRPEIARRTPDLPGVSRPIIPAVPASAAPPPSSDDKKLIVGRNIVLSGQITACDKLVVEGRVDATLTESRVIEITSTGVFKGAAEIDEALIGGTFEGKLICRGRLLIRSTGKVKGEIRYGQLEIELGGELIGDIHTVQGNALPPVEAPKLGESTASVGASPSSVPQSAPSMAFGASRGDGSLV</sequence>
<reference evidence="3 4" key="1">
    <citation type="submission" date="2018-09" db="EMBL/GenBank/DDBJ databases">
        <authorList>
            <person name="Zhu H."/>
        </authorList>
    </citation>
    <scope>NUCLEOTIDE SEQUENCE [LARGE SCALE GENOMIC DNA]</scope>
    <source>
        <strain evidence="3 4">K1W22B-8</strain>
    </source>
</reference>
<feature type="compositionally biased region" description="Low complexity" evidence="2">
    <location>
        <begin position="204"/>
        <end position="221"/>
    </location>
</feature>
<evidence type="ECO:0000256" key="1">
    <source>
        <dbReference type="ARBA" id="ARBA00044755"/>
    </source>
</evidence>
<evidence type="ECO:0000313" key="4">
    <source>
        <dbReference type="Proteomes" id="UP000284605"/>
    </source>
</evidence>
<keyword evidence="4" id="KW-1185">Reference proteome</keyword>
<protein>
    <submittedName>
        <fullName evidence="3">Polymer-forming cytoskeletal protein</fullName>
    </submittedName>
</protein>
<dbReference type="Proteomes" id="UP000284605">
    <property type="component" value="Unassembled WGS sequence"/>
</dbReference>
<dbReference type="EMBL" id="QYUK01000011">
    <property type="protein sequence ID" value="RJF89692.1"/>
    <property type="molecule type" value="Genomic_DNA"/>
</dbReference>
<feature type="region of interest" description="Disordered" evidence="2">
    <location>
        <begin position="1"/>
        <end position="85"/>
    </location>
</feature>
<feature type="compositionally biased region" description="Pro residues" evidence="2">
    <location>
        <begin position="9"/>
        <end position="19"/>
    </location>
</feature>